<dbReference type="PANTHER" id="PTHR13068">
    <property type="entry name" value="CGI-12 PROTEIN-RELATED"/>
    <property type="match status" value="1"/>
</dbReference>
<reference evidence="4 5" key="1">
    <citation type="journal article" date="2013" name="BMC Genomics">
        <title>The miniature genome of a carnivorous plant Genlisea aurea contains a low number of genes and short non-coding sequences.</title>
        <authorList>
            <person name="Leushkin E.V."/>
            <person name="Sutormin R.A."/>
            <person name="Nabieva E.R."/>
            <person name="Penin A.A."/>
            <person name="Kondrashov A.S."/>
            <person name="Logacheva M.D."/>
        </authorList>
    </citation>
    <scope>NUCLEOTIDE SEQUENCE [LARGE SCALE GENOMIC DNA]</scope>
</reference>
<protein>
    <submittedName>
        <fullName evidence="4">Uncharacterized protein</fullName>
    </submittedName>
</protein>
<keyword evidence="2" id="KW-0806">Transcription termination</keyword>
<keyword evidence="3" id="KW-0809">Transit peptide</keyword>
<dbReference type="PANTHER" id="PTHR13068:SF130">
    <property type="entry name" value="TRANSCRIPTION TERMINATION FACTOR MTERF6, CHLOROPLASTIC_MITOCHONDRIAL-LIKE"/>
    <property type="match status" value="1"/>
</dbReference>
<evidence type="ECO:0000313" key="4">
    <source>
        <dbReference type="EMBL" id="EPS70655.1"/>
    </source>
</evidence>
<dbReference type="EMBL" id="AUSU01001599">
    <property type="protein sequence ID" value="EPS70655.1"/>
    <property type="molecule type" value="Genomic_DNA"/>
</dbReference>
<dbReference type="Proteomes" id="UP000015453">
    <property type="component" value="Unassembled WGS sequence"/>
</dbReference>
<keyword evidence="2" id="KW-0804">Transcription</keyword>
<dbReference type="InterPro" id="IPR038538">
    <property type="entry name" value="MTERF_sf"/>
</dbReference>
<sequence>TSEFLVNKCSFSPETVSKVVSLVPRLRNADESESLLSFLRGNGFSNSQLQELLKSRPKVLTSNLETNVKPKVEYFRDLCISNEELVDVILNDPWVLRHSLNRIICTVSVLKEIVKSDSEVIKLLKKCPWFLSKDLKTTLLPNVEFLMSCGIQLEQIVRYMYHNPRFFLNPPHVMRNSVDKADEMGVKRNGKMLIHAARVYTLSEEKWESKLQTFRNMGFTEADISNAFRRVPVVFLISSGKMVKVKDVLLATGKYDVSGIAKYPTILCCSIEKWHKPRIRVLQILESKNLIERWPSISSLIRMSNKKFAERYVIPFTESVGNV</sequence>
<evidence type="ECO:0000313" key="5">
    <source>
        <dbReference type="Proteomes" id="UP000015453"/>
    </source>
</evidence>
<dbReference type="OrthoDB" id="637682at2759"/>
<dbReference type="AlphaFoldDB" id="S8CV31"/>
<accession>S8CV31</accession>
<comment type="similarity">
    <text evidence="1">Belongs to the mTERF family.</text>
</comment>
<dbReference type="SMART" id="SM00733">
    <property type="entry name" value="Mterf"/>
    <property type="match status" value="5"/>
</dbReference>
<feature type="non-terminal residue" evidence="4">
    <location>
        <position position="1"/>
    </location>
</feature>
<dbReference type="Pfam" id="PF02536">
    <property type="entry name" value="mTERF"/>
    <property type="match status" value="1"/>
</dbReference>
<evidence type="ECO:0000256" key="2">
    <source>
        <dbReference type="ARBA" id="ARBA00022472"/>
    </source>
</evidence>
<feature type="non-terminal residue" evidence="4">
    <location>
        <position position="323"/>
    </location>
</feature>
<evidence type="ECO:0000256" key="1">
    <source>
        <dbReference type="ARBA" id="ARBA00007692"/>
    </source>
</evidence>
<comment type="caution">
    <text evidence="4">The sequence shown here is derived from an EMBL/GenBank/DDBJ whole genome shotgun (WGS) entry which is preliminary data.</text>
</comment>
<dbReference type="GO" id="GO:0003676">
    <property type="term" value="F:nucleic acid binding"/>
    <property type="evidence" value="ECO:0007669"/>
    <property type="project" value="InterPro"/>
</dbReference>
<gene>
    <name evidence="4" type="ORF">M569_04106</name>
</gene>
<dbReference type="Gene3D" id="1.25.70.10">
    <property type="entry name" value="Transcription termination factor 3, mitochondrial"/>
    <property type="match status" value="1"/>
</dbReference>
<keyword evidence="2" id="KW-0805">Transcription regulation</keyword>
<name>S8CV31_9LAMI</name>
<evidence type="ECO:0000256" key="3">
    <source>
        <dbReference type="ARBA" id="ARBA00022946"/>
    </source>
</evidence>
<dbReference type="GO" id="GO:0006353">
    <property type="term" value="P:DNA-templated transcription termination"/>
    <property type="evidence" value="ECO:0007669"/>
    <property type="project" value="UniProtKB-KW"/>
</dbReference>
<organism evidence="4 5">
    <name type="scientific">Genlisea aurea</name>
    <dbReference type="NCBI Taxonomy" id="192259"/>
    <lineage>
        <taxon>Eukaryota</taxon>
        <taxon>Viridiplantae</taxon>
        <taxon>Streptophyta</taxon>
        <taxon>Embryophyta</taxon>
        <taxon>Tracheophyta</taxon>
        <taxon>Spermatophyta</taxon>
        <taxon>Magnoliopsida</taxon>
        <taxon>eudicotyledons</taxon>
        <taxon>Gunneridae</taxon>
        <taxon>Pentapetalae</taxon>
        <taxon>asterids</taxon>
        <taxon>lamiids</taxon>
        <taxon>Lamiales</taxon>
        <taxon>Lentibulariaceae</taxon>
        <taxon>Genlisea</taxon>
    </lineage>
</organism>
<dbReference type="FunFam" id="1.25.70.10:FF:000001">
    <property type="entry name" value="Mitochondrial transcription termination factor-like"/>
    <property type="match status" value="1"/>
</dbReference>
<dbReference type="InterPro" id="IPR003690">
    <property type="entry name" value="MTERF"/>
</dbReference>
<keyword evidence="5" id="KW-1185">Reference proteome</keyword>
<proteinExistence type="inferred from homology"/>